<dbReference type="AlphaFoldDB" id="A0A9W3JNX5"/>
<proteinExistence type="predicted"/>
<geneLocation type="plasmid" evidence="1 2">
    <name>p01</name>
</geneLocation>
<dbReference type="Proteomes" id="UP000005259">
    <property type="component" value="Plasmid p01"/>
</dbReference>
<sequence length="44" mass="5463">MEFKELMKYIEENKEEHFDELIKKNENAIKESVKKNEKETDFKK</sequence>
<evidence type="ECO:0000313" key="2">
    <source>
        <dbReference type="Proteomes" id="UP000005259"/>
    </source>
</evidence>
<keyword evidence="1" id="KW-0614">Plasmid</keyword>
<reference evidence="1 2" key="1">
    <citation type="submission" date="2012-08" db="EMBL/GenBank/DDBJ databases">
        <authorList>
            <person name="Doggett N."/>
            <person name="Teshima H."/>
            <person name="Bruce D."/>
            <person name="Detter J.C."/>
            <person name="Johnson S.L."/>
            <person name="Han C."/>
        </authorList>
    </citation>
    <scope>NUCLEOTIDE SEQUENCE [LARGE SCALE GENOMIC DNA]</scope>
    <source>
        <strain evidence="1 2">HD-771</strain>
        <plasmid evidence="1 2">p01</plasmid>
    </source>
</reference>
<name>A0A9W3JNX5_BACTU</name>
<accession>A0A9W3JNX5</accession>
<organism evidence="1 2">
    <name type="scientific">Bacillus thuringiensis HD-771</name>
    <dbReference type="NCBI Taxonomy" id="1218175"/>
    <lineage>
        <taxon>Bacteria</taxon>
        <taxon>Bacillati</taxon>
        <taxon>Bacillota</taxon>
        <taxon>Bacilli</taxon>
        <taxon>Bacillales</taxon>
        <taxon>Bacillaceae</taxon>
        <taxon>Bacillus</taxon>
        <taxon>Bacillus cereus group</taxon>
    </lineage>
</organism>
<evidence type="ECO:0000313" key="1">
    <source>
        <dbReference type="EMBL" id="AFQ19616.1"/>
    </source>
</evidence>
<protein>
    <submittedName>
        <fullName evidence="1">Uncharacterized protein</fullName>
    </submittedName>
</protein>
<dbReference type="EMBL" id="CP003753">
    <property type="protein sequence ID" value="AFQ19616.1"/>
    <property type="molecule type" value="Genomic_DNA"/>
</dbReference>
<dbReference type="RefSeq" id="WP_000394565.1">
    <property type="nucleotide sequence ID" value="NC_018486.1"/>
</dbReference>
<dbReference type="KEGG" id="bti:BTG_31398"/>
<gene>
    <name evidence="1" type="ORF">BTG_31398</name>
</gene>